<dbReference type="EMBL" id="JAQNDN010000022">
    <property type="protein sequence ID" value="MDC0673227.1"/>
    <property type="molecule type" value="Genomic_DNA"/>
</dbReference>
<dbReference type="InterPro" id="IPR001357">
    <property type="entry name" value="BRCT_dom"/>
</dbReference>
<sequence>MSTPPTPTSSNNTPDGLAAFEGKRVYVAGNFAVLHGDHIKERLRMVGSRIETHLSKKTNLVVHGTDAEAELERARALGVRTMEENTVLIALRAAGELPDSRLIALGAREPWPFEKEQPRVQAMNPDPDAELRKSEAIRAAQIDNYGLTIAQLLRCWCRVFAERPDVHVLHATADRPASADALAALAPRLPAHALALAAELGSLQFSWVFNKDKRDESDLGSHGGRINLVGFDNLRWCAEDTCYDAKFDELQPEGSTFLRHEPDATPADARLFFINHGSEPRALGTVESYLAHGASRAFVWYWQKLGYWEADALVARLTAASLPSTTPADEVVAGLQTRGLDPAEAQALQRWLGPDAVLLLPA</sequence>
<protein>
    <recommendedName>
        <fullName evidence="1">BRCT domain-containing protein</fullName>
    </recommendedName>
</protein>
<accession>A0ABT5BGL4</accession>
<dbReference type="RefSeq" id="WP_272005936.1">
    <property type="nucleotide sequence ID" value="NZ_JAQNDN010000022.1"/>
</dbReference>
<dbReference type="InterPro" id="IPR036420">
    <property type="entry name" value="BRCT_dom_sf"/>
</dbReference>
<evidence type="ECO:0000313" key="3">
    <source>
        <dbReference type="Proteomes" id="UP001217838"/>
    </source>
</evidence>
<reference evidence="2 3" key="1">
    <citation type="submission" date="2022-11" db="EMBL/GenBank/DDBJ databases">
        <title>Minimal conservation of predation-associated metabolite biosynthetic gene clusters underscores biosynthetic potential of Myxococcota including descriptions for ten novel species: Archangium lansinium sp. nov., Myxococcus landrumus sp. nov., Nannocystis bai.</title>
        <authorList>
            <person name="Ahearne A."/>
            <person name="Stevens C."/>
            <person name="Dowd S."/>
        </authorList>
    </citation>
    <scope>NUCLEOTIDE SEQUENCE [LARGE SCALE GENOMIC DNA]</scope>
    <source>
        <strain evidence="2 3">NCELM</strain>
    </source>
</reference>
<dbReference type="Gene3D" id="3.40.50.10190">
    <property type="entry name" value="BRCT domain"/>
    <property type="match status" value="1"/>
</dbReference>
<dbReference type="SUPFAM" id="SSF52113">
    <property type="entry name" value="BRCT domain"/>
    <property type="match status" value="1"/>
</dbReference>
<gene>
    <name evidence="2" type="ORF">POL58_36070</name>
</gene>
<evidence type="ECO:0000259" key="1">
    <source>
        <dbReference type="PROSITE" id="PS50172"/>
    </source>
</evidence>
<keyword evidence="3" id="KW-1185">Reference proteome</keyword>
<evidence type="ECO:0000313" key="2">
    <source>
        <dbReference type="EMBL" id="MDC0673227.1"/>
    </source>
</evidence>
<comment type="caution">
    <text evidence="2">The sequence shown here is derived from an EMBL/GenBank/DDBJ whole genome shotgun (WGS) entry which is preliminary data.</text>
</comment>
<dbReference type="Proteomes" id="UP001217838">
    <property type="component" value="Unassembled WGS sequence"/>
</dbReference>
<organism evidence="2 3">
    <name type="scientific">Nannocystis radixulma</name>
    <dbReference type="NCBI Taxonomy" id="2995305"/>
    <lineage>
        <taxon>Bacteria</taxon>
        <taxon>Pseudomonadati</taxon>
        <taxon>Myxococcota</taxon>
        <taxon>Polyangia</taxon>
        <taxon>Nannocystales</taxon>
        <taxon>Nannocystaceae</taxon>
        <taxon>Nannocystis</taxon>
    </lineage>
</organism>
<name>A0ABT5BGL4_9BACT</name>
<dbReference type="PROSITE" id="PS50172">
    <property type="entry name" value="BRCT"/>
    <property type="match status" value="1"/>
</dbReference>
<proteinExistence type="predicted"/>
<feature type="domain" description="BRCT" evidence="1">
    <location>
        <begin position="15"/>
        <end position="104"/>
    </location>
</feature>